<dbReference type="InParanoid" id="Q2FR02"/>
<dbReference type="PANTHER" id="PTHR43065">
    <property type="entry name" value="SENSOR HISTIDINE KINASE"/>
    <property type="match status" value="1"/>
</dbReference>
<gene>
    <name evidence="10" type="ordered locus">Mhun_2038</name>
</gene>
<dbReference type="GO" id="GO:0000160">
    <property type="term" value="P:phosphorelay signal transduction system"/>
    <property type="evidence" value="ECO:0007669"/>
    <property type="project" value="UniProtKB-KW"/>
</dbReference>
<organism evidence="10 11">
    <name type="scientific">Methanospirillum hungatei JF-1 (strain ATCC 27890 / DSM 864 / NBRC 100397 / JF-1)</name>
    <dbReference type="NCBI Taxonomy" id="323259"/>
    <lineage>
        <taxon>Archaea</taxon>
        <taxon>Methanobacteriati</taxon>
        <taxon>Methanobacteriota</taxon>
        <taxon>Stenosarchaea group</taxon>
        <taxon>Methanomicrobia</taxon>
        <taxon>Methanomicrobiales</taxon>
        <taxon>Methanospirillaceae</taxon>
        <taxon>Methanospirillum</taxon>
    </lineage>
</organism>
<evidence type="ECO:0000256" key="1">
    <source>
        <dbReference type="ARBA" id="ARBA00022553"/>
    </source>
</evidence>
<evidence type="ECO:0000256" key="3">
    <source>
        <dbReference type="ARBA" id="ARBA00022741"/>
    </source>
</evidence>
<evidence type="ECO:0000256" key="2">
    <source>
        <dbReference type="ARBA" id="ARBA00022679"/>
    </source>
</evidence>
<dbReference type="Gene3D" id="3.30.565.10">
    <property type="entry name" value="Histidine kinase-like ATPase, C-terminal domain"/>
    <property type="match status" value="1"/>
</dbReference>
<dbReference type="CDD" id="cd00075">
    <property type="entry name" value="HATPase"/>
    <property type="match status" value="1"/>
</dbReference>
<keyword evidence="5" id="KW-0067">ATP-binding</keyword>
<dbReference type="Proteomes" id="UP000001941">
    <property type="component" value="Chromosome"/>
</dbReference>
<evidence type="ECO:0000259" key="8">
    <source>
        <dbReference type="PROSITE" id="PS50112"/>
    </source>
</evidence>
<dbReference type="EC" id="2.7.13.3" evidence="10"/>
<dbReference type="eggNOG" id="arCOG06193">
    <property type="taxonomic scope" value="Archaea"/>
</dbReference>
<dbReference type="InterPro" id="IPR000700">
    <property type="entry name" value="PAS-assoc_C"/>
</dbReference>
<dbReference type="InterPro" id="IPR036890">
    <property type="entry name" value="HATPase_C_sf"/>
</dbReference>
<dbReference type="HOGENOM" id="CLU_000445_114_58_2"/>
<dbReference type="PROSITE" id="PS50112">
    <property type="entry name" value="PAS"/>
    <property type="match status" value="1"/>
</dbReference>
<dbReference type="InterPro" id="IPR003594">
    <property type="entry name" value="HATPase_dom"/>
</dbReference>
<evidence type="ECO:0000259" key="9">
    <source>
        <dbReference type="PROSITE" id="PS50113"/>
    </source>
</evidence>
<dbReference type="Pfam" id="PF13426">
    <property type="entry name" value="PAS_9"/>
    <property type="match status" value="2"/>
</dbReference>
<dbReference type="AlphaFoldDB" id="Q2FR02"/>
<dbReference type="CDD" id="cd00130">
    <property type="entry name" value="PAS"/>
    <property type="match status" value="1"/>
</dbReference>
<proteinExistence type="predicted"/>
<accession>Q2FR02</accession>
<dbReference type="SUPFAM" id="SSF55874">
    <property type="entry name" value="ATPase domain of HSP90 chaperone/DNA topoisomerase II/histidine kinase"/>
    <property type="match status" value="1"/>
</dbReference>
<dbReference type="GeneID" id="25393552"/>
<dbReference type="PROSITE" id="PS50113">
    <property type="entry name" value="PAC"/>
    <property type="match status" value="1"/>
</dbReference>
<protein>
    <submittedName>
        <fullName evidence="10">Signal transduction histidine kinase regulating citrate/malate metabolism</fullName>
        <ecNumber evidence="10">2.7.13.3</ecNumber>
    </submittedName>
</protein>
<dbReference type="PRINTS" id="PR00344">
    <property type="entry name" value="BCTRLSENSOR"/>
</dbReference>
<dbReference type="EMBL" id="CP000254">
    <property type="protein sequence ID" value="ABD41746.1"/>
    <property type="molecule type" value="Genomic_DNA"/>
</dbReference>
<evidence type="ECO:0000313" key="11">
    <source>
        <dbReference type="Proteomes" id="UP000001941"/>
    </source>
</evidence>
<dbReference type="EnsemblBacteria" id="ABD41746">
    <property type="protein sequence ID" value="ABD41746"/>
    <property type="gene ID" value="Mhun_2038"/>
</dbReference>
<keyword evidence="6" id="KW-0902">Two-component regulatory system</keyword>
<dbReference type="InterPro" id="IPR000014">
    <property type="entry name" value="PAS"/>
</dbReference>
<keyword evidence="2 10" id="KW-0808">Transferase</keyword>
<name>Q2FR02_METHJ</name>
<dbReference type="RefSeq" id="WP_011449005.1">
    <property type="nucleotide sequence ID" value="NC_007796.1"/>
</dbReference>
<dbReference type="STRING" id="323259.Mhun_2038"/>
<keyword evidence="3" id="KW-0547">Nucleotide-binding</keyword>
<evidence type="ECO:0000313" key="10">
    <source>
        <dbReference type="EMBL" id="ABD41746.1"/>
    </source>
</evidence>
<dbReference type="InterPro" id="IPR005467">
    <property type="entry name" value="His_kinase_dom"/>
</dbReference>
<sequence length="524" mass="59430">MQKEKIEILRNTLQNVKKPLSIAEISRLSELSRITTARYLDQMYLSGQVKMFEIGKAKKFILSSEQYTHNLYDLSTNFVLILDQNLRVVFINESYLKKIKIFKDNIIGKRIQSLNLDIFSSPEILSLLHEFRGEGVAQHHVTIEINDASHVYSVIIAKISFLTNFLATAIIAQDITEKFKSDEKLHFLASMVSSSEDAIIGIDLHGIIRSWNDGAHKIFGYKNDDVIGKSISLIFPPEKEEEYLDLLYKVMAGELSVLKGTYLLSRNNVDTDISYTISPVTDDNGNIIGLSIIIRDITDLNTIQKALIVSKKKIKILSGITRHDILNQLQALDAFSDLIKPSLVKEPQALEYLRHISTCSNKIRQQIQFTREYEEIGDSVPIWQPLDMVVKAAAIDFLPETIVLNLEITDYELFADPMLMLVFYNLMDNSIRHGIHVTKINISLVEDVSGMAVLVYEDNGIGIPDLLKNQIFEKGYGKNSGLGLFLVREILEITGFEIKETGRENVGARFEITIPARAFRKNRT</sequence>
<dbReference type="PANTHER" id="PTHR43065:SF10">
    <property type="entry name" value="PEROXIDE STRESS-ACTIVATED HISTIDINE KINASE MAK3"/>
    <property type="match status" value="1"/>
</dbReference>
<dbReference type="PROSITE" id="PS50109">
    <property type="entry name" value="HIS_KIN"/>
    <property type="match status" value="1"/>
</dbReference>
<dbReference type="SMART" id="SM00387">
    <property type="entry name" value="HATPase_c"/>
    <property type="match status" value="1"/>
</dbReference>
<dbReference type="SUPFAM" id="SSF55785">
    <property type="entry name" value="PYP-like sensor domain (PAS domain)"/>
    <property type="match status" value="2"/>
</dbReference>
<dbReference type="InterPro" id="IPR035965">
    <property type="entry name" value="PAS-like_dom_sf"/>
</dbReference>
<feature type="domain" description="Histidine kinase" evidence="7">
    <location>
        <begin position="320"/>
        <end position="518"/>
    </location>
</feature>
<keyword evidence="4 10" id="KW-0418">Kinase</keyword>
<dbReference type="Pfam" id="PF02518">
    <property type="entry name" value="HATPase_c"/>
    <property type="match status" value="1"/>
</dbReference>
<dbReference type="GO" id="GO:0004673">
    <property type="term" value="F:protein histidine kinase activity"/>
    <property type="evidence" value="ECO:0007669"/>
    <property type="project" value="UniProtKB-EC"/>
</dbReference>
<dbReference type="GO" id="GO:0005524">
    <property type="term" value="F:ATP binding"/>
    <property type="evidence" value="ECO:0007669"/>
    <property type="project" value="UniProtKB-KW"/>
</dbReference>
<feature type="domain" description="PAC" evidence="9">
    <location>
        <begin position="251"/>
        <end position="309"/>
    </location>
</feature>
<evidence type="ECO:0000256" key="4">
    <source>
        <dbReference type="ARBA" id="ARBA00022777"/>
    </source>
</evidence>
<dbReference type="NCBIfam" id="TIGR00229">
    <property type="entry name" value="sensory_box"/>
    <property type="match status" value="1"/>
</dbReference>
<dbReference type="OrthoDB" id="8127at2157"/>
<feature type="domain" description="PAS" evidence="8">
    <location>
        <begin position="184"/>
        <end position="254"/>
    </location>
</feature>
<keyword evidence="1" id="KW-0597">Phosphoprotein</keyword>
<dbReference type="InterPro" id="IPR004358">
    <property type="entry name" value="Sig_transdc_His_kin-like_C"/>
</dbReference>
<evidence type="ECO:0000256" key="5">
    <source>
        <dbReference type="ARBA" id="ARBA00022840"/>
    </source>
</evidence>
<dbReference type="KEGG" id="mhu:Mhun_2038"/>
<evidence type="ECO:0000259" key="7">
    <source>
        <dbReference type="PROSITE" id="PS50109"/>
    </source>
</evidence>
<keyword evidence="11" id="KW-1185">Reference proteome</keyword>
<dbReference type="SMART" id="SM00091">
    <property type="entry name" value="PAS"/>
    <property type="match status" value="2"/>
</dbReference>
<dbReference type="Gene3D" id="3.30.450.20">
    <property type="entry name" value="PAS domain"/>
    <property type="match status" value="2"/>
</dbReference>
<evidence type="ECO:0000256" key="6">
    <source>
        <dbReference type="ARBA" id="ARBA00023012"/>
    </source>
</evidence>
<reference evidence="11" key="1">
    <citation type="journal article" date="2016" name="Stand. Genomic Sci.">
        <title>Complete genome sequence of Methanospirillum hungatei type strain JF1.</title>
        <authorList>
            <person name="Gunsalus R.P."/>
            <person name="Cook L.E."/>
            <person name="Crable B."/>
            <person name="Rohlin L."/>
            <person name="McDonald E."/>
            <person name="Mouttaki H."/>
            <person name="Sieber J.R."/>
            <person name="Poweleit N."/>
            <person name="Zhou H."/>
            <person name="Lapidus A.L."/>
            <person name="Daligault H.E."/>
            <person name="Land M."/>
            <person name="Gilna P."/>
            <person name="Ivanova N."/>
            <person name="Kyrpides N."/>
            <person name="Culley D.E."/>
            <person name="McInerney M.J."/>
        </authorList>
    </citation>
    <scope>NUCLEOTIDE SEQUENCE [LARGE SCALE GENOMIC DNA]</scope>
    <source>
        <strain evidence="11">ATCC 27890 / DSM 864 / NBRC 100397 / JF-1</strain>
    </source>
</reference>